<comment type="caution">
    <text evidence="1">The sequence shown here is derived from an EMBL/GenBank/DDBJ whole genome shotgun (WGS) entry which is preliminary data.</text>
</comment>
<organism evidence="1 2">
    <name type="scientific">Amylocarpus encephaloides</name>
    <dbReference type="NCBI Taxonomy" id="45428"/>
    <lineage>
        <taxon>Eukaryota</taxon>
        <taxon>Fungi</taxon>
        <taxon>Dikarya</taxon>
        <taxon>Ascomycota</taxon>
        <taxon>Pezizomycotina</taxon>
        <taxon>Leotiomycetes</taxon>
        <taxon>Helotiales</taxon>
        <taxon>Helotiales incertae sedis</taxon>
        <taxon>Amylocarpus</taxon>
    </lineage>
</organism>
<sequence>MLLIKGPSIIAALSLEAAAPLLAKDLAARTTSYDMIISTPGRFFKKEAEENVVLTPGRFFKKDTENAAPTPGRFFKKNAKENAAQTQGRFFKKDINAVLESTHAFK</sequence>
<dbReference type="Proteomes" id="UP000824998">
    <property type="component" value="Unassembled WGS sequence"/>
</dbReference>
<evidence type="ECO:0000313" key="2">
    <source>
        <dbReference type="Proteomes" id="UP000824998"/>
    </source>
</evidence>
<dbReference type="AlphaFoldDB" id="A0A9P7YBS6"/>
<gene>
    <name evidence="1" type="ORF">BJ875DRAFT_444952</name>
</gene>
<name>A0A9P7YBS6_9HELO</name>
<dbReference type="EMBL" id="MU251665">
    <property type="protein sequence ID" value="KAG9230527.1"/>
    <property type="molecule type" value="Genomic_DNA"/>
</dbReference>
<keyword evidence="2" id="KW-1185">Reference proteome</keyword>
<protein>
    <submittedName>
        <fullName evidence="1">Uncharacterized protein</fullName>
    </submittedName>
</protein>
<evidence type="ECO:0000313" key="1">
    <source>
        <dbReference type="EMBL" id="KAG9230527.1"/>
    </source>
</evidence>
<reference evidence="1" key="1">
    <citation type="journal article" date="2021" name="IMA Fungus">
        <title>Genomic characterization of three marine fungi, including Emericellopsis atlantica sp. nov. with signatures of a generalist lifestyle and marine biomass degradation.</title>
        <authorList>
            <person name="Hagestad O.C."/>
            <person name="Hou L."/>
            <person name="Andersen J.H."/>
            <person name="Hansen E.H."/>
            <person name="Altermark B."/>
            <person name="Li C."/>
            <person name="Kuhnert E."/>
            <person name="Cox R.J."/>
            <person name="Crous P.W."/>
            <person name="Spatafora J.W."/>
            <person name="Lail K."/>
            <person name="Amirebrahimi M."/>
            <person name="Lipzen A."/>
            <person name="Pangilinan J."/>
            <person name="Andreopoulos W."/>
            <person name="Hayes R.D."/>
            <person name="Ng V."/>
            <person name="Grigoriev I.V."/>
            <person name="Jackson S.A."/>
            <person name="Sutton T.D.S."/>
            <person name="Dobson A.D.W."/>
            <person name="Rama T."/>
        </authorList>
    </citation>
    <scope>NUCLEOTIDE SEQUENCE</scope>
    <source>
        <strain evidence="1">TRa018bII</strain>
    </source>
</reference>
<proteinExistence type="predicted"/>
<accession>A0A9P7YBS6</accession>